<feature type="compositionally biased region" description="Basic and acidic residues" evidence="1">
    <location>
        <begin position="1"/>
        <end position="22"/>
    </location>
</feature>
<gene>
    <name evidence="2" type="ORF">PIB30_103675</name>
</gene>
<protein>
    <submittedName>
        <fullName evidence="2">Uncharacterized protein</fullName>
    </submittedName>
</protein>
<name>A0ABU6WY08_9FABA</name>
<feature type="non-terminal residue" evidence="2">
    <location>
        <position position="1"/>
    </location>
</feature>
<organism evidence="2 3">
    <name type="scientific">Stylosanthes scabra</name>
    <dbReference type="NCBI Taxonomy" id="79078"/>
    <lineage>
        <taxon>Eukaryota</taxon>
        <taxon>Viridiplantae</taxon>
        <taxon>Streptophyta</taxon>
        <taxon>Embryophyta</taxon>
        <taxon>Tracheophyta</taxon>
        <taxon>Spermatophyta</taxon>
        <taxon>Magnoliopsida</taxon>
        <taxon>eudicotyledons</taxon>
        <taxon>Gunneridae</taxon>
        <taxon>Pentapetalae</taxon>
        <taxon>rosids</taxon>
        <taxon>fabids</taxon>
        <taxon>Fabales</taxon>
        <taxon>Fabaceae</taxon>
        <taxon>Papilionoideae</taxon>
        <taxon>50 kb inversion clade</taxon>
        <taxon>dalbergioids sensu lato</taxon>
        <taxon>Dalbergieae</taxon>
        <taxon>Pterocarpus clade</taxon>
        <taxon>Stylosanthes</taxon>
    </lineage>
</organism>
<evidence type="ECO:0000313" key="2">
    <source>
        <dbReference type="EMBL" id="MED6190209.1"/>
    </source>
</evidence>
<keyword evidence="3" id="KW-1185">Reference proteome</keyword>
<comment type="caution">
    <text evidence="2">The sequence shown here is derived from an EMBL/GenBank/DDBJ whole genome shotgun (WGS) entry which is preliminary data.</text>
</comment>
<evidence type="ECO:0000313" key="3">
    <source>
        <dbReference type="Proteomes" id="UP001341840"/>
    </source>
</evidence>
<feature type="region of interest" description="Disordered" evidence="1">
    <location>
        <begin position="1"/>
        <end position="36"/>
    </location>
</feature>
<dbReference type="Proteomes" id="UP001341840">
    <property type="component" value="Unassembled WGS sequence"/>
</dbReference>
<reference evidence="2 3" key="1">
    <citation type="journal article" date="2023" name="Plants (Basel)">
        <title>Bridging the Gap: Combining Genomics and Transcriptomics Approaches to Understand Stylosanthes scabra, an Orphan Legume from the Brazilian Caatinga.</title>
        <authorList>
            <person name="Ferreira-Neto J.R.C."/>
            <person name="da Silva M.D."/>
            <person name="Binneck E."/>
            <person name="de Melo N.F."/>
            <person name="da Silva R.H."/>
            <person name="de Melo A.L.T.M."/>
            <person name="Pandolfi V."/>
            <person name="Bustamante F.O."/>
            <person name="Brasileiro-Vidal A.C."/>
            <person name="Benko-Iseppon A.M."/>
        </authorList>
    </citation>
    <scope>NUCLEOTIDE SEQUENCE [LARGE SCALE GENOMIC DNA]</scope>
    <source>
        <tissue evidence="2">Leaves</tissue>
    </source>
</reference>
<proteinExistence type="predicted"/>
<dbReference type="EMBL" id="JASCZI010184658">
    <property type="protein sequence ID" value="MED6190209.1"/>
    <property type="molecule type" value="Genomic_DNA"/>
</dbReference>
<evidence type="ECO:0000256" key="1">
    <source>
        <dbReference type="SAM" id="MobiDB-lite"/>
    </source>
</evidence>
<sequence>PKVEKKSPREAKKNKESKENGQKAKSPTQPRPRGCSLCMARPCPPFLMRKLSFDGAAARPRWPVRAILFRND</sequence>
<accession>A0ABU6WY08</accession>